<dbReference type="AlphaFoldDB" id="A0A1D8ND69"/>
<dbReference type="Pfam" id="PF11595">
    <property type="entry name" value="DUF3245"/>
    <property type="match status" value="1"/>
</dbReference>
<evidence type="ECO:0000313" key="3">
    <source>
        <dbReference type="Proteomes" id="UP000182444"/>
    </source>
</evidence>
<dbReference type="InterPro" id="IPR021641">
    <property type="entry name" value="DUF3245"/>
</dbReference>
<evidence type="ECO:0000313" key="2">
    <source>
        <dbReference type="EMBL" id="AOW03583.1"/>
    </source>
</evidence>
<dbReference type="RefSeq" id="XP_502416.3">
    <property type="nucleotide sequence ID" value="XM_502416.3"/>
</dbReference>
<organism evidence="2 3">
    <name type="scientific">Yarrowia lipolytica</name>
    <name type="common">Candida lipolytica</name>
    <dbReference type="NCBI Taxonomy" id="4952"/>
    <lineage>
        <taxon>Eukaryota</taxon>
        <taxon>Fungi</taxon>
        <taxon>Dikarya</taxon>
        <taxon>Ascomycota</taxon>
        <taxon>Saccharomycotina</taxon>
        <taxon>Dipodascomycetes</taxon>
        <taxon>Dipodascales</taxon>
        <taxon>Dipodascales incertae sedis</taxon>
        <taxon>Yarrowia</taxon>
    </lineage>
</organism>
<feature type="region of interest" description="Disordered" evidence="1">
    <location>
        <begin position="89"/>
        <end position="129"/>
    </location>
</feature>
<accession>A0A1D8ND69</accession>
<dbReference type="EMBL" id="CP017556">
    <property type="protein sequence ID" value="AOW03583.1"/>
    <property type="molecule type" value="Genomic_DNA"/>
</dbReference>
<dbReference type="VEuPathDB" id="FungiDB:YALI1_D05901g"/>
<name>A0A1D8ND69_YARLL</name>
<dbReference type="GeneID" id="2910653"/>
<feature type="region of interest" description="Disordered" evidence="1">
    <location>
        <begin position="141"/>
        <end position="189"/>
    </location>
</feature>
<feature type="compositionally biased region" description="Basic and acidic residues" evidence="1">
    <location>
        <begin position="145"/>
        <end position="155"/>
    </location>
</feature>
<dbReference type="KEGG" id="yli:2910653"/>
<proteinExistence type="predicted"/>
<dbReference type="Proteomes" id="UP000182444">
    <property type="component" value="Chromosome 1D"/>
</dbReference>
<reference evidence="2 3" key="1">
    <citation type="journal article" date="2016" name="PLoS ONE">
        <title>Sequence Assembly of Yarrowia lipolytica Strain W29/CLIB89 Shows Transposable Element Diversity.</title>
        <authorList>
            <person name="Magnan C."/>
            <person name="Yu J."/>
            <person name="Chang I."/>
            <person name="Jahn E."/>
            <person name="Kanomata Y."/>
            <person name="Wu J."/>
            <person name="Zeller M."/>
            <person name="Oakes M."/>
            <person name="Baldi P."/>
            <person name="Sandmeyer S."/>
        </authorList>
    </citation>
    <scope>NUCLEOTIDE SEQUENCE [LARGE SCALE GENOMIC DNA]</scope>
    <source>
        <strain evidence="3">CLIB89(W29)</strain>
    </source>
</reference>
<gene>
    <name evidence="2" type="ORF">YALI1_D05901g</name>
</gene>
<feature type="compositionally biased region" description="Low complexity" evidence="1">
    <location>
        <begin position="108"/>
        <end position="119"/>
    </location>
</feature>
<sequence length="189" mass="20509">MHENLIKKNITARTLHQHNHICISIMSTLNVNEAKVLNAKFAVSIDSAQKLVSGWMSDSDGDSDPGGADEDAQKLLVKQLQPVASWAGVGSKIGTAPGGGRVTKPDTSKMSASMKALSKMHSKGSQANAVATVTPVMRQGYVVKKHADDKNKKDESDSDEEDIKSRSKKSAKTTGNFLDEYKKTKKKRR</sequence>
<dbReference type="VEuPathDB" id="FungiDB:YALI0_D04763g"/>
<protein>
    <submittedName>
        <fullName evidence="2">Uncharacterized protein</fullName>
    </submittedName>
</protein>
<evidence type="ECO:0000256" key="1">
    <source>
        <dbReference type="SAM" id="MobiDB-lite"/>
    </source>
</evidence>